<evidence type="ECO:0000259" key="9">
    <source>
        <dbReference type="SMART" id="SM00359"/>
    </source>
</evidence>
<keyword evidence="1 8" id="KW-0963">Cytoplasm</keyword>
<feature type="binding site" evidence="8">
    <location>
        <position position="145"/>
    </location>
    <ligand>
        <name>substrate</name>
    </ligand>
</feature>
<dbReference type="STRING" id="86166.TAGGR_2207"/>
<sequence>MRIVVKVGSNLLTDKTGRINQKRIHSLAREISELHNKKVEIVVVSSGAIASGLKKLGLKTKPKEIRKKQATAAVGQPLLMWMYEKYFLKFKKHIAQILLTRDDLSDRVRYVNAKNTILTLLEMGVIPIINENDTVATDEIKFGDNDQLAALVSGLIEANHLIILSDVPGLYTSDPKKDPNAKLIKHVKEVSKDLIEIAKPTSTGYGTGGMYSKVIAAKKATSFGIPVHIVSGRKYGNIKAVIEGKQVGTYFEPVSQRVTSRKGWIAYATRAKGNLYIDEGAVKALLNDGKSLLPSGIKKVEGDFDTGDAVYCIDEKGEKIAKGLVNYSSCEIKMIKGKKSSEIEKILGYKYSDEVIHRDNLVILV</sequence>
<dbReference type="OrthoDB" id="9804434at2"/>
<dbReference type="AlphaFoldDB" id="A0A0U9HYM3"/>
<keyword evidence="5 8" id="KW-0547">Nucleotide-binding</keyword>
<evidence type="ECO:0000256" key="7">
    <source>
        <dbReference type="ARBA" id="ARBA00022840"/>
    </source>
</evidence>
<evidence type="ECO:0000313" key="10">
    <source>
        <dbReference type="EMBL" id="GAQ95317.1"/>
    </source>
</evidence>
<evidence type="ECO:0000256" key="8">
    <source>
        <dbReference type="HAMAP-Rule" id="MF_00456"/>
    </source>
</evidence>
<dbReference type="CDD" id="cd21157">
    <property type="entry name" value="PUA_G5K"/>
    <property type="match status" value="1"/>
</dbReference>
<feature type="binding site" evidence="8">
    <location>
        <position position="46"/>
    </location>
    <ligand>
        <name>substrate</name>
    </ligand>
</feature>
<keyword evidence="6 8" id="KW-0418">Kinase</keyword>
<dbReference type="PROSITE" id="PS50890">
    <property type="entry name" value="PUA"/>
    <property type="match status" value="1"/>
</dbReference>
<dbReference type="InterPro" id="IPR036974">
    <property type="entry name" value="PUA_sf"/>
</dbReference>
<protein>
    <recommendedName>
        <fullName evidence="8">Glutamate 5-kinase</fullName>
        <ecNumber evidence="8">2.7.2.11</ecNumber>
    </recommendedName>
    <alternativeName>
        <fullName evidence="8">Gamma-glutamyl kinase</fullName>
        <shortName evidence="8">GK</shortName>
    </alternativeName>
</protein>
<dbReference type="RefSeq" id="WP_059176760.1">
    <property type="nucleotide sequence ID" value="NZ_BCNO01000002.1"/>
</dbReference>
<keyword evidence="2 8" id="KW-0028">Amino-acid biosynthesis</keyword>
<dbReference type="PANTHER" id="PTHR43654">
    <property type="entry name" value="GLUTAMATE 5-KINASE"/>
    <property type="match status" value="1"/>
</dbReference>
<dbReference type="GO" id="GO:0005524">
    <property type="term" value="F:ATP binding"/>
    <property type="evidence" value="ECO:0007669"/>
    <property type="project" value="UniProtKB-KW"/>
</dbReference>
<comment type="subcellular location">
    <subcellularLocation>
        <location evidence="8">Cytoplasm</location>
    </subcellularLocation>
</comment>
<dbReference type="PROSITE" id="PS00902">
    <property type="entry name" value="GLUTAMATE_5_KINASE"/>
    <property type="match status" value="1"/>
</dbReference>
<dbReference type="GO" id="GO:0003723">
    <property type="term" value="F:RNA binding"/>
    <property type="evidence" value="ECO:0007669"/>
    <property type="project" value="InterPro"/>
</dbReference>
<dbReference type="PIRSF" id="PIRSF000729">
    <property type="entry name" value="GK"/>
    <property type="match status" value="1"/>
</dbReference>
<dbReference type="GO" id="GO:0055129">
    <property type="term" value="P:L-proline biosynthetic process"/>
    <property type="evidence" value="ECO:0007669"/>
    <property type="project" value="UniProtKB-UniRule"/>
</dbReference>
<dbReference type="Proteomes" id="UP000054976">
    <property type="component" value="Unassembled WGS sequence"/>
</dbReference>
<dbReference type="Pfam" id="PF01472">
    <property type="entry name" value="PUA"/>
    <property type="match status" value="1"/>
</dbReference>
<dbReference type="UniPathway" id="UPA00098">
    <property type="reaction ID" value="UER00359"/>
</dbReference>
<dbReference type="Pfam" id="PF00696">
    <property type="entry name" value="AA_kinase"/>
    <property type="match status" value="1"/>
</dbReference>
<evidence type="ECO:0000256" key="5">
    <source>
        <dbReference type="ARBA" id="ARBA00022741"/>
    </source>
</evidence>
<dbReference type="InterPro" id="IPR041739">
    <property type="entry name" value="G5K_ProB"/>
</dbReference>
<dbReference type="GO" id="GO:0004349">
    <property type="term" value="F:glutamate 5-kinase activity"/>
    <property type="evidence" value="ECO:0007669"/>
    <property type="project" value="UniProtKB-UniRule"/>
</dbReference>
<evidence type="ECO:0000313" key="11">
    <source>
        <dbReference type="Proteomes" id="UP000054976"/>
    </source>
</evidence>
<gene>
    <name evidence="8" type="primary">proB</name>
    <name evidence="10" type="ORF">TAGGR_2207</name>
</gene>
<accession>A0A0U9HYM3</accession>
<dbReference type="HAMAP" id="MF_00456">
    <property type="entry name" value="ProB"/>
    <property type="match status" value="1"/>
</dbReference>
<dbReference type="InterPro" id="IPR005715">
    <property type="entry name" value="Glu_5kinase/COase_Synthase"/>
</dbReference>
<keyword evidence="11" id="KW-1185">Reference proteome</keyword>
<feature type="binding site" evidence="8">
    <location>
        <position position="133"/>
    </location>
    <ligand>
        <name>substrate</name>
    </ligand>
</feature>
<comment type="catalytic activity">
    <reaction evidence="8">
        <text>L-glutamate + ATP = L-glutamyl 5-phosphate + ADP</text>
        <dbReference type="Rhea" id="RHEA:14877"/>
        <dbReference type="ChEBI" id="CHEBI:29985"/>
        <dbReference type="ChEBI" id="CHEBI:30616"/>
        <dbReference type="ChEBI" id="CHEBI:58274"/>
        <dbReference type="ChEBI" id="CHEBI:456216"/>
        <dbReference type="EC" id="2.7.2.11"/>
    </reaction>
</comment>
<reference evidence="11" key="1">
    <citation type="submission" date="2016-01" db="EMBL/GenBank/DDBJ databases">
        <title>Draft genome sequence of Thermodesulfovibrio aggregans strain TGE-P1.</title>
        <authorList>
            <person name="Sekiguchi Y."/>
            <person name="Ohashi A."/>
            <person name="Matsuura N."/>
            <person name="Tourlousse M.D."/>
        </authorList>
    </citation>
    <scope>NUCLEOTIDE SEQUENCE [LARGE SCALE GENOMIC DNA]</scope>
    <source>
        <strain evidence="11">TGE-P1</strain>
    </source>
</reference>
<evidence type="ECO:0000256" key="1">
    <source>
        <dbReference type="ARBA" id="ARBA00022490"/>
    </source>
</evidence>
<feature type="binding site" evidence="8">
    <location>
        <begin position="165"/>
        <end position="166"/>
    </location>
    <ligand>
        <name>ATP</name>
        <dbReference type="ChEBI" id="CHEBI:30616"/>
    </ligand>
</feature>
<dbReference type="InterPro" id="IPR036393">
    <property type="entry name" value="AceGlu_kinase-like_sf"/>
</dbReference>
<keyword evidence="7 8" id="KW-0067">ATP-binding</keyword>
<dbReference type="FunFam" id="3.40.1160.10:FF:000018">
    <property type="entry name" value="Glutamate 5-kinase"/>
    <property type="match status" value="1"/>
</dbReference>
<dbReference type="SUPFAM" id="SSF53633">
    <property type="entry name" value="Carbamate kinase-like"/>
    <property type="match status" value="1"/>
</dbReference>
<dbReference type="EMBL" id="BCNO01000002">
    <property type="protein sequence ID" value="GAQ95317.1"/>
    <property type="molecule type" value="Genomic_DNA"/>
</dbReference>
<evidence type="ECO:0000256" key="4">
    <source>
        <dbReference type="ARBA" id="ARBA00022679"/>
    </source>
</evidence>
<dbReference type="InterPro" id="IPR011529">
    <property type="entry name" value="Glu_5kinase"/>
</dbReference>
<evidence type="ECO:0000256" key="3">
    <source>
        <dbReference type="ARBA" id="ARBA00022650"/>
    </source>
</evidence>
<dbReference type="InterPro" id="IPR001057">
    <property type="entry name" value="Glu/AcGlu_kinase"/>
</dbReference>
<name>A0A0U9HYM3_9BACT</name>
<keyword evidence="3 8" id="KW-0641">Proline biosynthesis</keyword>
<feature type="domain" description="PUA" evidence="9">
    <location>
        <begin position="273"/>
        <end position="356"/>
    </location>
</feature>
<proteinExistence type="inferred from homology"/>
<evidence type="ECO:0000256" key="6">
    <source>
        <dbReference type="ARBA" id="ARBA00022777"/>
    </source>
</evidence>
<comment type="caution">
    <text evidence="10">The sequence shown here is derived from an EMBL/GenBank/DDBJ whole genome shotgun (WGS) entry which is preliminary data.</text>
</comment>
<dbReference type="CDD" id="cd04242">
    <property type="entry name" value="AAK_G5K_ProB"/>
    <property type="match status" value="1"/>
</dbReference>
<organism evidence="10 11">
    <name type="scientific">Thermodesulfovibrio aggregans</name>
    <dbReference type="NCBI Taxonomy" id="86166"/>
    <lineage>
        <taxon>Bacteria</taxon>
        <taxon>Pseudomonadati</taxon>
        <taxon>Nitrospirota</taxon>
        <taxon>Thermodesulfovibrionia</taxon>
        <taxon>Thermodesulfovibrionales</taxon>
        <taxon>Thermodesulfovibrionaceae</taxon>
        <taxon>Thermodesulfovibrio</taxon>
    </lineage>
</organism>
<dbReference type="PRINTS" id="PR00474">
    <property type="entry name" value="GLU5KINASE"/>
</dbReference>
<dbReference type="InterPro" id="IPR001048">
    <property type="entry name" value="Asp/Glu/Uridylate_kinase"/>
</dbReference>
<dbReference type="InterPro" id="IPR019797">
    <property type="entry name" value="Glutamate_5-kinase_CS"/>
</dbReference>
<dbReference type="NCBIfam" id="TIGR01027">
    <property type="entry name" value="proB"/>
    <property type="match status" value="1"/>
</dbReference>
<dbReference type="GO" id="GO:0005829">
    <property type="term" value="C:cytosol"/>
    <property type="evidence" value="ECO:0007669"/>
    <property type="project" value="TreeGrafter"/>
</dbReference>
<dbReference type="InterPro" id="IPR002478">
    <property type="entry name" value="PUA"/>
</dbReference>
<dbReference type="SUPFAM" id="SSF88697">
    <property type="entry name" value="PUA domain-like"/>
    <property type="match status" value="1"/>
</dbReference>
<comment type="similarity">
    <text evidence="8">Belongs to the glutamate 5-kinase family.</text>
</comment>
<dbReference type="SMART" id="SM00359">
    <property type="entry name" value="PUA"/>
    <property type="match status" value="1"/>
</dbReference>
<dbReference type="EC" id="2.7.2.11" evidence="8"/>
<dbReference type="PANTHER" id="PTHR43654:SF1">
    <property type="entry name" value="ISOPENTENYL PHOSPHATE KINASE"/>
    <property type="match status" value="1"/>
</dbReference>
<feature type="binding site" evidence="8">
    <location>
        <position position="6"/>
    </location>
    <ligand>
        <name>ATP</name>
        <dbReference type="ChEBI" id="CHEBI:30616"/>
    </ligand>
</feature>
<feature type="binding site" evidence="8">
    <location>
        <begin position="207"/>
        <end position="213"/>
    </location>
    <ligand>
        <name>ATP</name>
        <dbReference type="ChEBI" id="CHEBI:30616"/>
    </ligand>
</feature>
<dbReference type="InterPro" id="IPR015947">
    <property type="entry name" value="PUA-like_sf"/>
</dbReference>
<dbReference type="FunFam" id="2.30.130.10:FF:000007">
    <property type="entry name" value="Glutamate 5-kinase"/>
    <property type="match status" value="1"/>
</dbReference>
<evidence type="ECO:0000256" key="2">
    <source>
        <dbReference type="ARBA" id="ARBA00022605"/>
    </source>
</evidence>
<keyword evidence="4 8" id="KW-0808">Transferase</keyword>
<dbReference type="Gene3D" id="3.40.1160.10">
    <property type="entry name" value="Acetylglutamate kinase-like"/>
    <property type="match status" value="1"/>
</dbReference>
<comment type="function">
    <text evidence="8">Catalyzes the transfer of a phosphate group to glutamate to form L-glutamate 5-phosphate.</text>
</comment>
<comment type="pathway">
    <text evidence="8">Amino-acid biosynthesis; L-proline biosynthesis; L-glutamate 5-semialdehyde from L-glutamate: step 1/2.</text>
</comment>
<dbReference type="Gene3D" id="2.30.130.10">
    <property type="entry name" value="PUA domain"/>
    <property type="match status" value="1"/>
</dbReference>